<accession>A0A649Z4E7</accession>
<reference evidence="1" key="1">
    <citation type="submission" date="2019-06" db="EMBL/GenBank/DDBJ databases">
        <authorList>
            <person name="Song H."/>
            <person name="Liu D."/>
            <person name="Wang Y."/>
            <person name="Wu C."/>
        </authorList>
    </citation>
    <scope>NUCLEOTIDE SEQUENCE</scope>
    <source>
        <plasmid evidence="1">p16EC-IncN</plasmid>
    </source>
</reference>
<dbReference type="AlphaFoldDB" id="A0A649Z4E7"/>
<dbReference type="EMBL" id="MN086778">
    <property type="protein sequence ID" value="QGM49986.1"/>
    <property type="molecule type" value="Genomic_DNA"/>
</dbReference>
<keyword evidence="1" id="KW-0614">Plasmid</keyword>
<evidence type="ECO:0000313" key="1">
    <source>
        <dbReference type="EMBL" id="QGM49986.1"/>
    </source>
</evidence>
<sequence>MAEFAGKTGSGIYFKQQLSQINGWDQFSYPMIQLYQCRWLIQFIQTADRQ</sequence>
<protein>
    <submittedName>
        <fullName evidence="1">Uncharacterized protein</fullName>
    </submittedName>
</protein>
<geneLocation type="plasmid" evidence="1">
    <name>p16EC-IncN</name>
</geneLocation>
<proteinExistence type="predicted"/>
<name>A0A649Z4E7_ECOLX</name>
<organism evidence="1">
    <name type="scientific">Escherichia coli</name>
    <dbReference type="NCBI Taxonomy" id="562"/>
    <lineage>
        <taxon>Bacteria</taxon>
        <taxon>Pseudomonadati</taxon>
        <taxon>Pseudomonadota</taxon>
        <taxon>Gammaproteobacteria</taxon>
        <taxon>Enterobacterales</taxon>
        <taxon>Enterobacteriaceae</taxon>
        <taxon>Escherichia</taxon>
    </lineage>
</organism>